<dbReference type="InterPro" id="IPR028994">
    <property type="entry name" value="Integrin_alpha_N"/>
</dbReference>
<dbReference type="SMART" id="SM00028">
    <property type="entry name" value="TPR"/>
    <property type="match status" value="2"/>
</dbReference>
<dbReference type="PANTHER" id="PTHR46580:SF4">
    <property type="entry name" value="ATP_GTP-BINDING PROTEIN"/>
    <property type="match status" value="1"/>
</dbReference>
<dbReference type="Pfam" id="PF13517">
    <property type="entry name" value="FG-GAP_3"/>
    <property type="match status" value="1"/>
</dbReference>
<dbReference type="RefSeq" id="WP_084088281.1">
    <property type="nucleotide sequence ID" value="NZ_FQUS01000014.1"/>
</dbReference>
<dbReference type="InterPro" id="IPR011990">
    <property type="entry name" value="TPR-like_helical_dom_sf"/>
</dbReference>
<name>A0A1M5F241_9BACT</name>
<evidence type="ECO:0000256" key="1">
    <source>
        <dbReference type="ARBA" id="ARBA00022729"/>
    </source>
</evidence>
<dbReference type="OrthoDB" id="9812871at2"/>
<dbReference type="InterPro" id="IPR013517">
    <property type="entry name" value="FG-GAP"/>
</dbReference>
<dbReference type="SUPFAM" id="SSF48452">
    <property type="entry name" value="TPR-like"/>
    <property type="match status" value="1"/>
</dbReference>
<feature type="repeat" description="TPR" evidence="2">
    <location>
        <begin position="97"/>
        <end position="130"/>
    </location>
</feature>
<dbReference type="Proteomes" id="UP000184041">
    <property type="component" value="Unassembled WGS sequence"/>
</dbReference>
<keyword evidence="2" id="KW-0802">TPR repeat</keyword>
<evidence type="ECO:0000313" key="3">
    <source>
        <dbReference type="EMBL" id="SHF85535.1"/>
    </source>
</evidence>
<dbReference type="Gene3D" id="1.25.40.10">
    <property type="entry name" value="Tetratricopeptide repeat domain"/>
    <property type="match status" value="1"/>
</dbReference>
<proteinExistence type="predicted"/>
<accession>A0A1M5F241</accession>
<organism evidence="3 4">
    <name type="scientific">Fodinibius roseus</name>
    <dbReference type="NCBI Taxonomy" id="1194090"/>
    <lineage>
        <taxon>Bacteria</taxon>
        <taxon>Pseudomonadati</taxon>
        <taxon>Balneolota</taxon>
        <taxon>Balneolia</taxon>
        <taxon>Balneolales</taxon>
        <taxon>Balneolaceae</taxon>
        <taxon>Fodinibius</taxon>
    </lineage>
</organism>
<evidence type="ECO:0000313" key="4">
    <source>
        <dbReference type="Proteomes" id="UP000184041"/>
    </source>
</evidence>
<dbReference type="STRING" id="1194090.SAMN05443144_11437"/>
<dbReference type="AlphaFoldDB" id="A0A1M5F241"/>
<reference evidence="3 4" key="1">
    <citation type="submission" date="2016-11" db="EMBL/GenBank/DDBJ databases">
        <authorList>
            <person name="Jaros S."/>
            <person name="Januszkiewicz K."/>
            <person name="Wedrychowicz H."/>
        </authorList>
    </citation>
    <scope>NUCLEOTIDE SEQUENCE [LARGE SCALE GENOMIC DNA]</scope>
    <source>
        <strain evidence="3 4">DSM 21986</strain>
    </source>
</reference>
<dbReference type="PROSITE" id="PS50005">
    <property type="entry name" value="TPR"/>
    <property type="match status" value="2"/>
</dbReference>
<keyword evidence="4" id="KW-1185">Reference proteome</keyword>
<feature type="repeat" description="TPR" evidence="2">
    <location>
        <begin position="131"/>
        <end position="164"/>
    </location>
</feature>
<dbReference type="InterPro" id="IPR019734">
    <property type="entry name" value="TPR_rpt"/>
</dbReference>
<dbReference type="SUPFAM" id="SSF69318">
    <property type="entry name" value="Integrin alpha N-terminal domain"/>
    <property type="match status" value="1"/>
</dbReference>
<dbReference type="PANTHER" id="PTHR46580">
    <property type="entry name" value="SENSOR KINASE-RELATED"/>
    <property type="match status" value="1"/>
</dbReference>
<gene>
    <name evidence="3" type="ORF">SAMN05443144_11437</name>
</gene>
<dbReference type="EMBL" id="FQUS01000014">
    <property type="protein sequence ID" value="SHF85535.1"/>
    <property type="molecule type" value="Genomic_DNA"/>
</dbReference>
<protein>
    <submittedName>
        <fullName evidence="3">Tetratricopeptide repeat-containing protein</fullName>
    </submittedName>
</protein>
<sequence length="1175" mass="132889">MSEINEVKLVFNFRTMVTDCKTERISAWLLRVTGVILIAIIYSCTPEPSKSDIETDSEKYREAVADFYTSIAAIQSNQALFAVDKMQEVSERYPEEPAVWGNLSVFAMRQGNFELATTRIQKAIDLAPDHAEIQFLAGILESRKGNIQRALEHLKKAAETDSSDLRVQFALVDELERQDPDGNAKEIRERLDQILAKDPGNLALLLEVVRTSAKWNDQRAVEEALERLGEQSRDWPDQVRKQFREQKAAILDKEGDENITFELAFLRNNLNQLPGYQRDLDKVQLPANQVGFLIDRFLWLPNPTHQAAPRDEQLSFSAEDRSSGKVSNLFKPVGFADEKTASTIMANPGKAVVNDSISLVFPGRQNAEPSSPHGVTTVDYNYDFLNDLALAGTAGLRFYELQHDSTFTDVTDELNLSDEVLNESYYGVWTSDIDLDGDLDLVLAPHEGSVQVLRNNGDNSFEVRSYFDETENVRNFLWADFDQDGDPDAVLLTEEGAIHYYRNERSGEFQRDDRLRMDQPVYAVDYGDLNGDGYFELVGWQEGQISSTSFADSTGGWQHRRLLALTDTIRSEDLNAQLYIADLDNNGALDVMISGGDTTSYWLSDEHMNIAGSARRTEHIQLHGIADMDGDARLDMFGVNSEGIPVVLGNSGSKGYHARVLRPRASGELGDQRINSFGIGGEIESRSGLQYSKQAIRDPWVHLGLGTYEEAAMVRITWPNGSTQAEFAELGYESKIMNEQILKGSCPWIFAYNGEEMEFVTDFLWRTALGLRINAQGKANVIHSVDWVKLDGDQLLPRNGYYDVRITADLWETHFFDHVSLMAVDHPEDIEVFVDERFALPAPEQELYAMSRVRPVRSAKDFRRNEVTGAVREQDGEYVDALPLTAYQGLAGEHYIEVELDSGFSEPGTEWLIASGWIYPTDSSVNIAISQSDKTPPHGIRVEVPDGAGGWKVARENIGFPAGKNKTMVINLEGIFEPNTERKVRLYTNMEIYWDQLQHGLQASGMNLETTELAAETSELRHRGFSRLVNKERFKPTRGDYQQVTGTTPKWRDLTGYYTRFGDVRELTNEFDDRYVIMNAGDELVFRFPALEPPGEGWERDFVLVGDGWVKDGDYNTGHSKTVLPLPYHGMEDYSRDPGFLWEDPVYKKHKQDWAEYHTRYVTAENFNTALQFTK</sequence>
<keyword evidence="1" id="KW-0732">Signal</keyword>
<evidence type="ECO:0000256" key="2">
    <source>
        <dbReference type="PROSITE-ProRule" id="PRU00339"/>
    </source>
</evidence>